<evidence type="ECO:0000313" key="1">
    <source>
        <dbReference type="EMBL" id="KAI3709810.1"/>
    </source>
</evidence>
<accession>A0ACB9AMZ6</accession>
<sequence>MDLFGVQPWICKSVLEYCHGFASIKSILEFCLGEGFSDSKSMGRNQDKLERETNHVSLISISFEPSVLNQCVQIRVDGVEVGEGLGRGNWSGFQGGGTGWGGVVLLLLLSYHHYHHHYLFETFSFTFFFQLFFYFHEP</sequence>
<organism evidence="1 2">
    <name type="scientific">Cichorium intybus</name>
    <name type="common">Chicory</name>
    <dbReference type="NCBI Taxonomy" id="13427"/>
    <lineage>
        <taxon>Eukaryota</taxon>
        <taxon>Viridiplantae</taxon>
        <taxon>Streptophyta</taxon>
        <taxon>Embryophyta</taxon>
        <taxon>Tracheophyta</taxon>
        <taxon>Spermatophyta</taxon>
        <taxon>Magnoliopsida</taxon>
        <taxon>eudicotyledons</taxon>
        <taxon>Gunneridae</taxon>
        <taxon>Pentapetalae</taxon>
        <taxon>asterids</taxon>
        <taxon>campanulids</taxon>
        <taxon>Asterales</taxon>
        <taxon>Asteraceae</taxon>
        <taxon>Cichorioideae</taxon>
        <taxon>Cichorieae</taxon>
        <taxon>Cichoriinae</taxon>
        <taxon>Cichorium</taxon>
    </lineage>
</organism>
<comment type="caution">
    <text evidence="1">The sequence shown here is derived from an EMBL/GenBank/DDBJ whole genome shotgun (WGS) entry which is preliminary data.</text>
</comment>
<dbReference type="EMBL" id="CM042015">
    <property type="protein sequence ID" value="KAI3709810.1"/>
    <property type="molecule type" value="Genomic_DNA"/>
</dbReference>
<reference evidence="2" key="1">
    <citation type="journal article" date="2022" name="Mol. Ecol. Resour.">
        <title>The genomes of chicory, endive, great burdock and yacon provide insights into Asteraceae palaeo-polyploidization history and plant inulin production.</title>
        <authorList>
            <person name="Fan W."/>
            <person name="Wang S."/>
            <person name="Wang H."/>
            <person name="Wang A."/>
            <person name="Jiang F."/>
            <person name="Liu H."/>
            <person name="Zhao H."/>
            <person name="Xu D."/>
            <person name="Zhang Y."/>
        </authorList>
    </citation>
    <scope>NUCLEOTIDE SEQUENCE [LARGE SCALE GENOMIC DNA]</scope>
    <source>
        <strain evidence="2">cv. Punajuju</strain>
    </source>
</reference>
<evidence type="ECO:0000313" key="2">
    <source>
        <dbReference type="Proteomes" id="UP001055811"/>
    </source>
</evidence>
<dbReference type="Proteomes" id="UP001055811">
    <property type="component" value="Linkage Group LG07"/>
</dbReference>
<proteinExistence type="predicted"/>
<reference evidence="1 2" key="2">
    <citation type="journal article" date="2022" name="Mol. Ecol. Resour.">
        <title>The genomes of chicory, endive, great burdock and yacon provide insights into Asteraceae paleo-polyploidization history and plant inulin production.</title>
        <authorList>
            <person name="Fan W."/>
            <person name="Wang S."/>
            <person name="Wang H."/>
            <person name="Wang A."/>
            <person name="Jiang F."/>
            <person name="Liu H."/>
            <person name="Zhao H."/>
            <person name="Xu D."/>
            <person name="Zhang Y."/>
        </authorList>
    </citation>
    <scope>NUCLEOTIDE SEQUENCE [LARGE SCALE GENOMIC DNA]</scope>
    <source>
        <strain evidence="2">cv. Punajuju</strain>
        <tissue evidence="1">Leaves</tissue>
    </source>
</reference>
<protein>
    <submittedName>
        <fullName evidence="1">Uncharacterized protein</fullName>
    </submittedName>
</protein>
<name>A0ACB9AMZ6_CICIN</name>
<gene>
    <name evidence="1" type="ORF">L2E82_39577</name>
</gene>
<keyword evidence="2" id="KW-1185">Reference proteome</keyword>